<evidence type="ECO:0000259" key="2">
    <source>
        <dbReference type="Pfam" id="PF13581"/>
    </source>
</evidence>
<reference evidence="3 4" key="1">
    <citation type="journal article" date="2019" name="Int. J. Syst. Evol. Microbiol.">
        <title>The Global Catalogue of Microorganisms (GCM) 10K type strain sequencing project: providing services to taxonomists for standard genome sequencing and annotation.</title>
        <authorList>
            <consortium name="The Broad Institute Genomics Platform"/>
            <consortium name="The Broad Institute Genome Sequencing Center for Infectious Disease"/>
            <person name="Wu L."/>
            <person name="Ma J."/>
        </authorList>
    </citation>
    <scope>NUCLEOTIDE SEQUENCE [LARGE SCALE GENOMIC DNA]</scope>
    <source>
        <strain evidence="3 4">JCM 16009</strain>
    </source>
</reference>
<dbReference type="InterPro" id="IPR003594">
    <property type="entry name" value="HATPase_dom"/>
</dbReference>
<evidence type="ECO:0000313" key="4">
    <source>
        <dbReference type="Proteomes" id="UP001500449"/>
    </source>
</evidence>
<keyword evidence="1" id="KW-0808">Transferase</keyword>
<evidence type="ECO:0000313" key="3">
    <source>
        <dbReference type="EMBL" id="GAA1832476.1"/>
    </source>
</evidence>
<dbReference type="SUPFAM" id="SSF55874">
    <property type="entry name" value="ATPase domain of HSP90 chaperone/DNA topoisomerase II/histidine kinase"/>
    <property type="match status" value="1"/>
</dbReference>
<protein>
    <recommendedName>
        <fullName evidence="2">Histidine kinase/HSP90-like ATPase domain-containing protein</fullName>
    </recommendedName>
</protein>
<evidence type="ECO:0000256" key="1">
    <source>
        <dbReference type="ARBA" id="ARBA00022527"/>
    </source>
</evidence>
<comment type="caution">
    <text evidence="3">The sequence shown here is derived from an EMBL/GenBank/DDBJ whole genome shotgun (WGS) entry which is preliminary data.</text>
</comment>
<feature type="domain" description="Histidine kinase/HSP90-like ATPase" evidence="2">
    <location>
        <begin position="30"/>
        <end position="149"/>
    </location>
</feature>
<dbReference type="Pfam" id="PF13581">
    <property type="entry name" value="HATPase_c_2"/>
    <property type="match status" value="1"/>
</dbReference>
<dbReference type="PANTHER" id="PTHR35526">
    <property type="entry name" value="ANTI-SIGMA-F FACTOR RSBW-RELATED"/>
    <property type="match status" value="1"/>
</dbReference>
<dbReference type="Gene3D" id="3.30.565.10">
    <property type="entry name" value="Histidine kinase-like ATPase, C-terminal domain"/>
    <property type="match status" value="1"/>
</dbReference>
<gene>
    <name evidence="3" type="ORF">GCM10009836_08270</name>
</gene>
<sequence length="154" mass="16080">MNAHGQPDGHPADRPAPLRAVPGVLRIVHPARAGELALIRAAVSGWGRQAQLPADVLVDLLLAVGEAAANAVDHAYAGTDPGPVEVDLRVRAGTGGDRVVAARITDSGHWRPRAAPAHDRDRGRGLPMIRALATRLDITPTGHGTEVCLEIPVP</sequence>
<dbReference type="Proteomes" id="UP001500449">
    <property type="component" value="Unassembled WGS sequence"/>
</dbReference>
<name>A0ABN2MN01_9PSEU</name>
<proteinExistence type="predicted"/>
<dbReference type="PANTHER" id="PTHR35526:SF3">
    <property type="entry name" value="ANTI-SIGMA-F FACTOR RSBW"/>
    <property type="match status" value="1"/>
</dbReference>
<keyword evidence="1" id="KW-0723">Serine/threonine-protein kinase</keyword>
<dbReference type="CDD" id="cd16936">
    <property type="entry name" value="HATPase_RsbW-like"/>
    <property type="match status" value="1"/>
</dbReference>
<dbReference type="InterPro" id="IPR050267">
    <property type="entry name" value="Anti-sigma-factor_SerPK"/>
</dbReference>
<organism evidence="3 4">
    <name type="scientific">Pseudonocardia ailaonensis</name>
    <dbReference type="NCBI Taxonomy" id="367279"/>
    <lineage>
        <taxon>Bacteria</taxon>
        <taxon>Bacillati</taxon>
        <taxon>Actinomycetota</taxon>
        <taxon>Actinomycetes</taxon>
        <taxon>Pseudonocardiales</taxon>
        <taxon>Pseudonocardiaceae</taxon>
        <taxon>Pseudonocardia</taxon>
    </lineage>
</organism>
<dbReference type="RefSeq" id="WP_344412483.1">
    <property type="nucleotide sequence ID" value="NZ_BAAAQK010000003.1"/>
</dbReference>
<keyword evidence="1" id="KW-0418">Kinase</keyword>
<keyword evidence="4" id="KW-1185">Reference proteome</keyword>
<accession>A0ABN2MN01</accession>
<dbReference type="InterPro" id="IPR036890">
    <property type="entry name" value="HATPase_C_sf"/>
</dbReference>
<dbReference type="EMBL" id="BAAAQK010000003">
    <property type="protein sequence ID" value="GAA1832476.1"/>
    <property type="molecule type" value="Genomic_DNA"/>
</dbReference>